<dbReference type="CDD" id="cd00093">
    <property type="entry name" value="HTH_XRE"/>
    <property type="match status" value="1"/>
</dbReference>
<dbReference type="Gene3D" id="1.10.260.40">
    <property type="entry name" value="lambda repressor-like DNA-binding domains"/>
    <property type="match status" value="1"/>
</dbReference>
<dbReference type="AlphaFoldDB" id="G5HEW6"/>
<protein>
    <recommendedName>
        <fullName evidence="2">HTH cro/C1-type domain-containing protein</fullName>
    </recommendedName>
</protein>
<dbReference type="RefSeq" id="WP_007859770.1">
    <property type="nucleotide sequence ID" value="NZ_JH376420.1"/>
</dbReference>
<dbReference type="PANTHER" id="PTHR46558:SF11">
    <property type="entry name" value="HTH-TYPE TRANSCRIPTIONAL REGULATOR XRE"/>
    <property type="match status" value="1"/>
</dbReference>
<dbReference type="HOGENOM" id="CLU_066192_4_2_9"/>
<feature type="domain" description="HTH cro/C1-type" evidence="2">
    <location>
        <begin position="10"/>
        <end position="64"/>
    </location>
</feature>
<name>G5HEW6_9FIRM</name>
<dbReference type="Proteomes" id="UP000003763">
    <property type="component" value="Unassembled WGS sequence"/>
</dbReference>
<reference evidence="3 4" key="1">
    <citation type="submission" date="2011-08" db="EMBL/GenBank/DDBJ databases">
        <title>The Genome Sequence of Clostridium citroniae WAL-17108.</title>
        <authorList>
            <consortium name="The Broad Institute Genome Sequencing Platform"/>
            <person name="Earl A."/>
            <person name="Ward D."/>
            <person name="Feldgarden M."/>
            <person name="Gevers D."/>
            <person name="Finegold S.M."/>
            <person name="Summanen P.H."/>
            <person name="Molitoris D.R."/>
            <person name="Vaisanen M.L."/>
            <person name="Daigneault M."/>
            <person name="Allen-Vercoe E."/>
            <person name="Young S.K."/>
            <person name="Zeng Q."/>
            <person name="Gargeya S."/>
            <person name="Fitzgerald M."/>
            <person name="Haas B."/>
            <person name="Abouelleil A."/>
            <person name="Alvarado L."/>
            <person name="Arachchi H.M."/>
            <person name="Berlin A."/>
            <person name="Brown A."/>
            <person name="Chapman S.B."/>
            <person name="Chen Z."/>
            <person name="Dunbar C."/>
            <person name="Freedman E."/>
            <person name="Gearin G."/>
            <person name="Gellesch M."/>
            <person name="Goldberg J."/>
            <person name="Griggs A."/>
            <person name="Gujja S."/>
            <person name="Heiman D."/>
            <person name="Howarth C."/>
            <person name="Larson L."/>
            <person name="Lui A."/>
            <person name="MacDonald P.J.P."/>
            <person name="Montmayeur A."/>
            <person name="Murphy C."/>
            <person name="Neiman D."/>
            <person name="Pearson M."/>
            <person name="Priest M."/>
            <person name="Roberts A."/>
            <person name="Saif S."/>
            <person name="Shea T."/>
            <person name="Shenoy N."/>
            <person name="Sisk P."/>
            <person name="Stolte C."/>
            <person name="Sykes S."/>
            <person name="Wortman J."/>
            <person name="Nusbaum C."/>
            <person name="Birren B."/>
        </authorList>
    </citation>
    <scope>NUCLEOTIDE SEQUENCE [LARGE SCALE GENOMIC DNA]</scope>
    <source>
        <strain evidence="3 4">WAL-17108</strain>
    </source>
</reference>
<evidence type="ECO:0000313" key="3">
    <source>
        <dbReference type="EMBL" id="EHF00075.1"/>
    </source>
</evidence>
<dbReference type="eggNOG" id="COG1396">
    <property type="taxonomic scope" value="Bacteria"/>
</dbReference>
<evidence type="ECO:0000259" key="2">
    <source>
        <dbReference type="PROSITE" id="PS50943"/>
    </source>
</evidence>
<organism evidence="3 4">
    <name type="scientific">[Clostridium] citroniae WAL-17108</name>
    <dbReference type="NCBI Taxonomy" id="742733"/>
    <lineage>
        <taxon>Bacteria</taxon>
        <taxon>Bacillati</taxon>
        <taxon>Bacillota</taxon>
        <taxon>Clostridia</taxon>
        <taxon>Lachnospirales</taxon>
        <taxon>Lachnospiraceae</taxon>
        <taxon>Enterocloster</taxon>
    </lineage>
</organism>
<comment type="caution">
    <text evidence="3">The sequence shown here is derived from an EMBL/GenBank/DDBJ whole genome shotgun (WGS) entry which is preliminary data.</text>
</comment>
<dbReference type="InterPro" id="IPR001387">
    <property type="entry name" value="Cro/C1-type_HTH"/>
</dbReference>
<dbReference type="PROSITE" id="PS50943">
    <property type="entry name" value="HTH_CROC1"/>
    <property type="match status" value="1"/>
</dbReference>
<evidence type="ECO:0000256" key="1">
    <source>
        <dbReference type="ARBA" id="ARBA00023125"/>
    </source>
</evidence>
<dbReference type="EMBL" id="ADLJ01000007">
    <property type="protein sequence ID" value="EHF00075.1"/>
    <property type="molecule type" value="Genomic_DNA"/>
</dbReference>
<dbReference type="Pfam" id="PF12844">
    <property type="entry name" value="HTH_19"/>
    <property type="match status" value="1"/>
</dbReference>
<evidence type="ECO:0000313" key="4">
    <source>
        <dbReference type="Proteomes" id="UP000003763"/>
    </source>
</evidence>
<dbReference type="InterPro" id="IPR010982">
    <property type="entry name" value="Lambda_DNA-bd_dom_sf"/>
</dbReference>
<dbReference type="SMART" id="SM00530">
    <property type="entry name" value="HTH_XRE"/>
    <property type="match status" value="1"/>
</dbReference>
<gene>
    <name evidence="3" type="ORF">HMPREF9469_00989</name>
</gene>
<dbReference type="SUPFAM" id="SSF47413">
    <property type="entry name" value="lambda repressor-like DNA-binding domains"/>
    <property type="match status" value="1"/>
</dbReference>
<dbReference type="GO" id="GO:0003677">
    <property type="term" value="F:DNA binding"/>
    <property type="evidence" value="ECO:0007669"/>
    <property type="project" value="UniProtKB-KW"/>
</dbReference>
<keyword evidence="1" id="KW-0238">DNA-binding</keyword>
<proteinExistence type="predicted"/>
<dbReference type="PANTHER" id="PTHR46558">
    <property type="entry name" value="TRACRIPTIONAL REGULATORY PROTEIN-RELATED-RELATED"/>
    <property type="match status" value="1"/>
</dbReference>
<accession>G5HEW6</accession>
<sequence>MEIYDFGYRLRELREKRNLSQSQVAAHLDITRSAISNYEGNLSYPSAEVLSKLAILYHTTTDYILGLENRKIIVIDGLAPEQEKAIEDIVEILKKQFKSK</sequence>